<dbReference type="RefSeq" id="WP_036076482.1">
    <property type="nucleotide sequence ID" value="NZ_AVCW01000015.1"/>
</dbReference>
<gene>
    <name evidence="1" type="ORF">CD31_07505</name>
</gene>
<accession>A0ABR4Y1T6</accession>
<evidence type="ECO:0000313" key="2">
    <source>
        <dbReference type="Proteomes" id="UP000030487"/>
    </source>
</evidence>
<reference evidence="1 2" key="1">
    <citation type="submission" date="2014-02" db="EMBL/GenBank/DDBJ databases">
        <title>Draft genome sequence of Lysinibacillus boronitolerans NBRC 103108.</title>
        <authorList>
            <person name="Zhang F."/>
            <person name="Wang G."/>
            <person name="Zhang L."/>
        </authorList>
    </citation>
    <scope>NUCLEOTIDE SEQUENCE [LARGE SCALE GENOMIC DNA]</scope>
    <source>
        <strain evidence="1 2">NBRC 103108</strain>
    </source>
</reference>
<organism evidence="1 2">
    <name type="scientific">Lysinibacillus boronitolerans JCM 21713 = 10a = NBRC 103108</name>
    <dbReference type="NCBI Taxonomy" id="1294264"/>
    <lineage>
        <taxon>Bacteria</taxon>
        <taxon>Bacillati</taxon>
        <taxon>Bacillota</taxon>
        <taxon>Bacilli</taxon>
        <taxon>Bacillales</taxon>
        <taxon>Bacillaceae</taxon>
        <taxon>Lysinibacillus</taxon>
    </lineage>
</organism>
<dbReference type="Proteomes" id="UP000030487">
    <property type="component" value="Unassembled WGS sequence"/>
</dbReference>
<name>A0ABR4Y1T6_9BACI</name>
<proteinExistence type="predicted"/>
<sequence>MEILYLIAIFKVLWGLYAVINGVASGDANLQHYGNSNMKKPDFSASKEKLGFFIAPLKRLITKDCSKTSLKLQNKCKTVPF</sequence>
<dbReference type="EMBL" id="JPVR01000067">
    <property type="protein sequence ID" value="KGR87369.1"/>
    <property type="molecule type" value="Genomic_DNA"/>
</dbReference>
<protein>
    <submittedName>
        <fullName evidence="1">Uncharacterized protein</fullName>
    </submittedName>
</protein>
<evidence type="ECO:0000313" key="1">
    <source>
        <dbReference type="EMBL" id="KGR87369.1"/>
    </source>
</evidence>
<keyword evidence="2" id="KW-1185">Reference proteome</keyword>
<comment type="caution">
    <text evidence="1">The sequence shown here is derived from an EMBL/GenBank/DDBJ whole genome shotgun (WGS) entry which is preliminary data.</text>
</comment>